<sequence>MPCFTINERLRRLLAKRQKELDRKAAEARPPSKPKPAPSLHDPRIRIGARVRKNAAFPKSKNDAGTVIKEYGDICFVRWDSDRDDSKGMPFYKKYLELTDEP</sequence>
<accession>A0A1W6ZTK9</accession>
<evidence type="ECO:0000313" key="2">
    <source>
        <dbReference type="Proteomes" id="UP000194137"/>
    </source>
</evidence>
<evidence type="ECO:0000313" key="1">
    <source>
        <dbReference type="EMBL" id="ARQ00739.1"/>
    </source>
</evidence>
<dbReference type="Proteomes" id="UP000194137">
    <property type="component" value="Chromosome"/>
</dbReference>
<dbReference type="KEGG" id="psin:CAK95_17840"/>
<proteinExistence type="predicted"/>
<dbReference type="AlphaFoldDB" id="A0A1W6ZTK9"/>
<gene>
    <name evidence="1" type="ORF">CAK95_17840</name>
</gene>
<name>A0A1W6ZTK9_9HYPH</name>
<dbReference type="EMBL" id="CP021112">
    <property type="protein sequence ID" value="ARQ00739.1"/>
    <property type="molecule type" value="Genomic_DNA"/>
</dbReference>
<keyword evidence="2" id="KW-1185">Reference proteome</keyword>
<organism evidence="1 2">
    <name type="scientific">Pseudorhodoplanes sinuspersici</name>
    <dbReference type="NCBI Taxonomy" id="1235591"/>
    <lineage>
        <taxon>Bacteria</taxon>
        <taxon>Pseudomonadati</taxon>
        <taxon>Pseudomonadota</taxon>
        <taxon>Alphaproteobacteria</taxon>
        <taxon>Hyphomicrobiales</taxon>
        <taxon>Pseudorhodoplanes</taxon>
    </lineage>
</organism>
<protein>
    <submittedName>
        <fullName evidence="1">Uncharacterized protein</fullName>
    </submittedName>
</protein>
<reference evidence="1 2" key="1">
    <citation type="submission" date="2017-05" db="EMBL/GenBank/DDBJ databases">
        <title>Full genome sequence of Pseudorhodoplanes sinuspersici.</title>
        <authorList>
            <person name="Dastgheib S.M.M."/>
            <person name="Shavandi M."/>
            <person name="Tirandaz H."/>
        </authorList>
    </citation>
    <scope>NUCLEOTIDE SEQUENCE [LARGE SCALE GENOMIC DNA]</scope>
    <source>
        <strain evidence="1 2">RIPI110</strain>
    </source>
</reference>